<dbReference type="InterPro" id="IPR040003">
    <property type="entry name" value="PG18-like"/>
</dbReference>
<dbReference type="PANTHER" id="PTHR35745">
    <property type="entry name" value="BNACNNG14650D PROTEIN"/>
    <property type="match status" value="1"/>
</dbReference>
<dbReference type="AlphaFoldDB" id="U7QE23"/>
<dbReference type="PANTHER" id="PTHR35745:SF1">
    <property type="entry name" value="OS04G0513000 PROTEIN"/>
    <property type="match status" value="1"/>
</dbReference>
<evidence type="ECO:0008006" key="4">
    <source>
        <dbReference type="Google" id="ProtNLM"/>
    </source>
</evidence>
<reference evidence="2 3" key="1">
    <citation type="journal article" date="2013" name="Front. Microbiol.">
        <title>Comparative genomic analyses of the cyanobacterium, Lyngbya aestuarii BL J, a powerful hydrogen producer.</title>
        <authorList>
            <person name="Kothari A."/>
            <person name="Vaughn M."/>
            <person name="Garcia-Pichel F."/>
        </authorList>
    </citation>
    <scope>NUCLEOTIDE SEQUENCE [LARGE SCALE GENOMIC DNA]</scope>
    <source>
        <strain evidence="2 3">BL J</strain>
    </source>
</reference>
<dbReference type="RefSeq" id="WP_023068490.1">
    <property type="nucleotide sequence ID" value="NZ_AUZM01000062.1"/>
</dbReference>
<name>U7QE23_9CYAN</name>
<keyword evidence="3" id="KW-1185">Reference proteome</keyword>
<gene>
    <name evidence="2" type="ORF">M595_4782</name>
</gene>
<dbReference type="Pfam" id="PF20711">
    <property type="entry name" value="DUF6825"/>
    <property type="match status" value="1"/>
</dbReference>
<evidence type="ECO:0000313" key="3">
    <source>
        <dbReference type="Proteomes" id="UP000017127"/>
    </source>
</evidence>
<evidence type="ECO:0000256" key="1">
    <source>
        <dbReference type="SAM" id="MobiDB-lite"/>
    </source>
</evidence>
<dbReference type="GO" id="GO:0010027">
    <property type="term" value="P:thylakoid membrane organization"/>
    <property type="evidence" value="ECO:0007669"/>
    <property type="project" value="InterPro"/>
</dbReference>
<accession>U7QE23</accession>
<protein>
    <recommendedName>
        <fullName evidence="4">Thylakoid lumen protein</fullName>
    </recommendedName>
</protein>
<organism evidence="2 3">
    <name type="scientific">Lyngbya aestuarii BL J</name>
    <dbReference type="NCBI Taxonomy" id="1348334"/>
    <lineage>
        <taxon>Bacteria</taxon>
        <taxon>Bacillati</taxon>
        <taxon>Cyanobacteriota</taxon>
        <taxon>Cyanophyceae</taxon>
        <taxon>Oscillatoriophycideae</taxon>
        <taxon>Oscillatoriales</taxon>
        <taxon>Microcoleaceae</taxon>
        <taxon>Lyngbya</taxon>
    </lineage>
</organism>
<dbReference type="EMBL" id="AUZM01000062">
    <property type="protein sequence ID" value="ERT05290.1"/>
    <property type="molecule type" value="Genomic_DNA"/>
</dbReference>
<dbReference type="OrthoDB" id="531776at2"/>
<sequence>MSKPTVDAFFVGRAVAEGLYEQLENLFTNALSELGKFDAEQRENLRQFTEQVLERADQEAQMTNQGTTSSSYGSSRVNSQSIDLQATIDELRAEIAELRSELQRYRNRNQ</sequence>
<dbReference type="Proteomes" id="UP000017127">
    <property type="component" value="Unassembled WGS sequence"/>
</dbReference>
<comment type="caution">
    <text evidence="2">The sequence shown here is derived from an EMBL/GenBank/DDBJ whole genome shotgun (WGS) entry which is preliminary data.</text>
</comment>
<dbReference type="PATRIC" id="fig|1348334.3.peg.4618"/>
<feature type="compositionally biased region" description="Polar residues" evidence="1">
    <location>
        <begin position="60"/>
        <end position="78"/>
    </location>
</feature>
<proteinExistence type="predicted"/>
<feature type="region of interest" description="Disordered" evidence="1">
    <location>
        <begin position="56"/>
        <end position="78"/>
    </location>
</feature>
<evidence type="ECO:0000313" key="2">
    <source>
        <dbReference type="EMBL" id="ERT05290.1"/>
    </source>
</evidence>